<keyword evidence="3" id="KW-1185">Reference proteome</keyword>
<dbReference type="InterPro" id="IPR058248">
    <property type="entry name" value="Lxx211020-like"/>
</dbReference>
<dbReference type="OrthoDB" id="9796962at2"/>
<dbReference type="PANTHER" id="PTHR36302:SF1">
    <property type="entry name" value="COPPER CHAPERONE PCU(A)C"/>
    <property type="match status" value="1"/>
</dbReference>
<sequence>MSFSKSFLAASAAALLALPAFAADATIEVRDAYARAAGVTAKAGAAFMEIVNTGSQDDRLIDVKSDAAAKVEIHTHKDMGDGVMKMVHVEEGLPVPAGGMAVLKRGGDHVMFMGLTAPFEQGKTLDVTLVFEHAGEMDVTIPVDNERAADAGAHTHTHNH</sequence>
<dbReference type="Pfam" id="PF04314">
    <property type="entry name" value="PCuAC"/>
    <property type="match status" value="1"/>
</dbReference>
<dbReference type="RefSeq" id="WP_085868517.1">
    <property type="nucleotide sequence ID" value="NZ_FWFQ01000012.1"/>
</dbReference>
<evidence type="ECO:0000313" key="3">
    <source>
        <dbReference type="Proteomes" id="UP000193409"/>
    </source>
</evidence>
<proteinExistence type="predicted"/>
<feature type="signal peptide" evidence="1">
    <location>
        <begin position="1"/>
        <end position="22"/>
    </location>
</feature>
<organism evidence="2 3">
    <name type="scientific">Pseudoruegeria aquimaris</name>
    <dbReference type="NCBI Taxonomy" id="393663"/>
    <lineage>
        <taxon>Bacteria</taxon>
        <taxon>Pseudomonadati</taxon>
        <taxon>Pseudomonadota</taxon>
        <taxon>Alphaproteobacteria</taxon>
        <taxon>Rhodobacterales</taxon>
        <taxon>Roseobacteraceae</taxon>
        <taxon>Pseudoruegeria</taxon>
    </lineage>
</organism>
<evidence type="ECO:0008006" key="4">
    <source>
        <dbReference type="Google" id="ProtNLM"/>
    </source>
</evidence>
<name>A0A1Y5SJY7_9RHOB</name>
<dbReference type="SUPFAM" id="SSF110087">
    <property type="entry name" value="DR1885-like metal-binding protein"/>
    <property type="match status" value="1"/>
</dbReference>
<gene>
    <name evidence="2" type="ORF">PSA7680_01955</name>
</gene>
<evidence type="ECO:0000313" key="2">
    <source>
        <dbReference type="EMBL" id="SLN39596.1"/>
    </source>
</evidence>
<reference evidence="2 3" key="1">
    <citation type="submission" date="2017-03" db="EMBL/GenBank/DDBJ databases">
        <authorList>
            <person name="Afonso C.L."/>
            <person name="Miller P.J."/>
            <person name="Scott M.A."/>
            <person name="Spackman E."/>
            <person name="Goraichik I."/>
            <person name="Dimitrov K.M."/>
            <person name="Suarez D.L."/>
            <person name="Swayne D.E."/>
        </authorList>
    </citation>
    <scope>NUCLEOTIDE SEQUENCE [LARGE SCALE GENOMIC DNA]</scope>
    <source>
        <strain evidence="2 3">CECT 7680</strain>
    </source>
</reference>
<keyword evidence="1" id="KW-0732">Signal</keyword>
<dbReference type="InterPro" id="IPR007410">
    <property type="entry name" value="LpqE-like"/>
</dbReference>
<accession>A0A1Y5SJY7</accession>
<dbReference type="Gene3D" id="2.60.40.1890">
    <property type="entry name" value="PCu(A)C copper chaperone"/>
    <property type="match status" value="1"/>
</dbReference>
<dbReference type="AlphaFoldDB" id="A0A1Y5SJY7"/>
<dbReference type="Proteomes" id="UP000193409">
    <property type="component" value="Unassembled WGS sequence"/>
</dbReference>
<dbReference type="PANTHER" id="PTHR36302">
    <property type="entry name" value="BLR7088 PROTEIN"/>
    <property type="match status" value="1"/>
</dbReference>
<evidence type="ECO:0000256" key="1">
    <source>
        <dbReference type="SAM" id="SignalP"/>
    </source>
</evidence>
<protein>
    <recommendedName>
        <fullName evidence="4">Copper chaperone PCu(A)C</fullName>
    </recommendedName>
</protein>
<dbReference type="EMBL" id="FWFQ01000012">
    <property type="protein sequence ID" value="SLN39596.1"/>
    <property type="molecule type" value="Genomic_DNA"/>
</dbReference>
<feature type="chain" id="PRO_5012305982" description="Copper chaperone PCu(A)C" evidence="1">
    <location>
        <begin position="23"/>
        <end position="160"/>
    </location>
</feature>
<dbReference type="InterPro" id="IPR036182">
    <property type="entry name" value="PCuAC_sf"/>
</dbReference>